<dbReference type="GO" id="GO:0016887">
    <property type="term" value="F:ATP hydrolysis activity"/>
    <property type="evidence" value="ECO:0007669"/>
    <property type="project" value="InterPro"/>
</dbReference>
<feature type="compositionally biased region" description="Low complexity" evidence="10">
    <location>
        <begin position="732"/>
        <end position="741"/>
    </location>
</feature>
<dbReference type="InterPro" id="IPR003959">
    <property type="entry name" value="ATPase_AAA_core"/>
</dbReference>
<sequence length="815" mass="86565">MGYSALLNSGRGLAQSASMVGTEELDDDELLRLAVEQLPDESQLPIGGSSQRRAGGLSTVQTLESQPDFDEEAAQLLAEDGEEDGSNPGDEGTDDASDSDDPLEPYVPPSRSVLDIPGACLPVTGADGCRVYCQLRDSSAAAPAPADRPRRHKQLLSRPISALMEEPSKKKPRRLWVDRHAPRSFMDLLSSEVVNREVVRWLKGWDPCVFGRPPVPGAEAPDELGRPSQRIVLLTGPPGMGKSTLARIAATHCGYRPLEVNASDERGAAGLAARVAAATASHSVTADRRPVCLILDEIDGALGGPEGKGAIAALLRIVQAAPRAKSGHGAAAPAAPAAKDVADDASDSDDAEEDDARKPTKNPPLSRPGKAARSADRSSGPLLRPIIAICNDLYAPALRPLRDVARIFHFRKPTSERIAQKLSQICVAEGLHAEKSTLRTLAEMAECDVRCCLNTLQFMSRKKECVCLEDLRGLSLGKKDVNRSAFDIWQDLLFTRTPTGRAGERPQARTMRLFSLLQDYGEHELVAGGLFENLPGLHFYDMACARTAKAAEALAEADVFLRGGGGWVLPSLVITAAGHVASHERQVKERDVLPALEFAVVPRVRPVHHSVYTPEESAALQRAVGALHAFGLRPVAAQEDRPFGRGPGAMHPEPAVRGLPAGASGPPLHFLPPVHTLGRFSDEGQSAPKHVPVPLTLAERLQKTTANKDTLAAATRKSYGGQQYGGGGYNGGYPPQQQQQGYGAGYPPPNYQQGGYGGPPPGYPGSGPPAQLPAAARAGVRAEHHITAGHGRVLRCLVSAGLAALCCCCLMDAIF</sequence>
<dbReference type="Pfam" id="PF00004">
    <property type="entry name" value="AAA"/>
    <property type="match status" value="1"/>
</dbReference>
<feature type="compositionally biased region" description="Acidic residues" evidence="10">
    <location>
        <begin position="343"/>
        <end position="354"/>
    </location>
</feature>
<evidence type="ECO:0000256" key="7">
    <source>
        <dbReference type="ARBA" id="ARBA00023242"/>
    </source>
</evidence>
<keyword evidence="6" id="KW-0238">DNA-binding</keyword>
<evidence type="ECO:0000313" key="13">
    <source>
        <dbReference type="Proteomes" id="UP001255856"/>
    </source>
</evidence>
<evidence type="ECO:0000259" key="11">
    <source>
        <dbReference type="SMART" id="SM00382"/>
    </source>
</evidence>
<feature type="compositionally biased region" description="Pro residues" evidence="10">
    <location>
        <begin position="758"/>
        <end position="771"/>
    </location>
</feature>
<comment type="similarity">
    <text evidence="9">Belongs to the activator 1 small subunits family. CTF18 subfamily.</text>
</comment>
<dbReference type="GO" id="GO:0005634">
    <property type="term" value="C:nucleus"/>
    <property type="evidence" value="ECO:0007669"/>
    <property type="project" value="UniProtKB-SubCell"/>
</dbReference>
<keyword evidence="5" id="KW-0067">ATP-binding</keyword>
<feature type="region of interest" description="Disordered" evidence="10">
    <location>
        <begin position="725"/>
        <end position="776"/>
    </location>
</feature>
<keyword evidence="3" id="KW-0235">DNA replication</keyword>
<dbReference type="CDD" id="cd18140">
    <property type="entry name" value="HLD_clamp_RFC"/>
    <property type="match status" value="1"/>
</dbReference>
<comment type="subcellular location">
    <subcellularLocation>
        <location evidence="1">Nucleus</location>
    </subcellularLocation>
</comment>
<evidence type="ECO:0000256" key="6">
    <source>
        <dbReference type="ARBA" id="ARBA00023125"/>
    </source>
</evidence>
<dbReference type="GO" id="GO:0005524">
    <property type="term" value="F:ATP binding"/>
    <property type="evidence" value="ECO:0007669"/>
    <property type="project" value="UniProtKB-KW"/>
</dbReference>
<feature type="region of interest" description="Disordered" evidence="10">
    <location>
        <begin position="327"/>
        <end position="378"/>
    </location>
</feature>
<dbReference type="PANTHER" id="PTHR46765:SF1">
    <property type="entry name" value="P-LOOP CONTAINING NUCLEOSIDE TRIPHOSPHATE HYDROLASES SUPERFAMILY PROTEIN"/>
    <property type="match status" value="1"/>
</dbReference>
<evidence type="ECO:0000256" key="8">
    <source>
        <dbReference type="ARBA" id="ARBA00023306"/>
    </source>
</evidence>
<feature type="domain" description="AAA+ ATPase" evidence="11">
    <location>
        <begin position="228"/>
        <end position="414"/>
    </location>
</feature>
<evidence type="ECO:0000256" key="1">
    <source>
        <dbReference type="ARBA" id="ARBA00004123"/>
    </source>
</evidence>
<dbReference type="Gene3D" id="3.40.50.300">
    <property type="entry name" value="P-loop containing nucleotide triphosphate hydrolases"/>
    <property type="match status" value="1"/>
</dbReference>
<gene>
    <name evidence="12" type="ORF">QBZ16_001180</name>
</gene>
<dbReference type="InterPro" id="IPR047854">
    <property type="entry name" value="RFC_lid"/>
</dbReference>
<accession>A0AAD9MKF2</accession>
<dbReference type="SMART" id="SM00382">
    <property type="entry name" value="AAA"/>
    <property type="match status" value="1"/>
</dbReference>
<dbReference type="Proteomes" id="UP001255856">
    <property type="component" value="Unassembled WGS sequence"/>
</dbReference>
<name>A0AAD9MKF2_PROWI</name>
<proteinExistence type="inferred from homology"/>
<dbReference type="EMBL" id="JASFZW010000011">
    <property type="protein sequence ID" value="KAK2076248.1"/>
    <property type="molecule type" value="Genomic_DNA"/>
</dbReference>
<evidence type="ECO:0000256" key="5">
    <source>
        <dbReference type="ARBA" id="ARBA00022840"/>
    </source>
</evidence>
<dbReference type="GO" id="GO:0006260">
    <property type="term" value="P:DNA replication"/>
    <property type="evidence" value="ECO:0007669"/>
    <property type="project" value="UniProtKB-KW"/>
</dbReference>
<evidence type="ECO:0000256" key="10">
    <source>
        <dbReference type="SAM" id="MobiDB-lite"/>
    </source>
</evidence>
<feature type="compositionally biased region" description="Polar residues" evidence="10">
    <location>
        <begin position="48"/>
        <end position="65"/>
    </location>
</feature>
<keyword evidence="4" id="KW-0547">Nucleotide-binding</keyword>
<comment type="subunit">
    <text evidence="2">Heterotetramer of subunits RFC2, RFC3, RFC4 and RFC5 that can form a complex with RFC1.</text>
</comment>
<dbReference type="InterPro" id="IPR003593">
    <property type="entry name" value="AAA+_ATPase"/>
</dbReference>
<dbReference type="InterPro" id="IPR027417">
    <property type="entry name" value="P-loop_NTPase"/>
</dbReference>
<dbReference type="InterPro" id="IPR053016">
    <property type="entry name" value="CTF18-RFC_complex"/>
</dbReference>
<evidence type="ECO:0000256" key="9">
    <source>
        <dbReference type="ARBA" id="ARBA00043975"/>
    </source>
</evidence>
<dbReference type="SUPFAM" id="SSF52540">
    <property type="entry name" value="P-loop containing nucleoside triphosphate hydrolases"/>
    <property type="match status" value="1"/>
</dbReference>
<feature type="region of interest" description="Disordered" evidence="10">
    <location>
        <begin position="1"/>
        <end position="24"/>
    </location>
</feature>
<dbReference type="AlphaFoldDB" id="A0AAD9MKF2"/>
<reference evidence="12" key="1">
    <citation type="submission" date="2021-01" db="EMBL/GenBank/DDBJ databases">
        <authorList>
            <person name="Eckstrom K.M.E."/>
        </authorList>
    </citation>
    <scope>NUCLEOTIDE SEQUENCE</scope>
    <source>
        <strain evidence="12">UVCC 0001</strain>
    </source>
</reference>
<evidence type="ECO:0000256" key="4">
    <source>
        <dbReference type="ARBA" id="ARBA00022741"/>
    </source>
</evidence>
<evidence type="ECO:0000256" key="3">
    <source>
        <dbReference type="ARBA" id="ARBA00022705"/>
    </source>
</evidence>
<comment type="caution">
    <text evidence="12">The sequence shown here is derived from an EMBL/GenBank/DDBJ whole genome shotgun (WGS) entry which is preliminary data.</text>
</comment>
<dbReference type="Gene3D" id="1.10.8.60">
    <property type="match status" value="1"/>
</dbReference>
<keyword evidence="13" id="KW-1185">Reference proteome</keyword>
<evidence type="ECO:0000313" key="12">
    <source>
        <dbReference type="EMBL" id="KAK2076248.1"/>
    </source>
</evidence>
<dbReference type="GO" id="GO:0003677">
    <property type="term" value="F:DNA binding"/>
    <property type="evidence" value="ECO:0007669"/>
    <property type="project" value="UniProtKB-KW"/>
</dbReference>
<dbReference type="CDD" id="cd00009">
    <property type="entry name" value="AAA"/>
    <property type="match status" value="1"/>
</dbReference>
<feature type="compositionally biased region" description="Low complexity" evidence="10">
    <location>
        <begin position="330"/>
        <end position="339"/>
    </location>
</feature>
<evidence type="ECO:0000256" key="2">
    <source>
        <dbReference type="ARBA" id="ARBA00011480"/>
    </source>
</evidence>
<keyword evidence="7" id="KW-0539">Nucleus</keyword>
<organism evidence="12 13">
    <name type="scientific">Prototheca wickerhamii</name>
    <dbReference type="NCBI Taxonomy" id="3111"/>
    <lineage>
        <taxon>Eukaryota</taxon>
        <taxon>Viridiplantae</taxon>
        <taxon>Chlorophyta</taxon>
        <taxon>core chlorophytes</taxon>
        <taxon>Trebouxiophyceae</taxon>
        <taxon>Chlorellales</taxon>
        <taxon>Chlorellaceae</taxon>
        <taxon>Prototheca</taxon>
    </lineage>
</organism>
<keyword evidence="8" id="KW-0131">Cell cycle</keyword>
<feature type="compositionally biased region" description="Acidic residues" evidence="10">
    <location>
        <begin position="67"/>
        <end position="103"/>
    </location>
</feature>
<feature type="region of interest" description="Disordered" evidence="10">
    <location>
        <begin position="38"/>
        <end position="111"/>
    </location>
</feature>
<protein>
    <recommendedName>
        <fullName evidence="11">AAA+ ATPase domain-containing protein</fullName>
    </recommendedName>
</protein>
<dbReference type="PANTHER" id="PTHR46765">
    <property type="entry name" value="P-LOOP CONTAINING NUCLEOSIDE TRIPHOSPHATE HYDROLASES SUPERFAMILY PROTEIN"/>
    <property type="match status" value="1"/>
</dbReference>